<evidence type="ECO:0000313" key="2">
    <source>
        <dbReference type="Proteomes" id="UP000499080"/>
    </source>
</evidence>
<sequence length="136" mass="15910">MALRKPLQLHWLQNSELVSKRRYEIGEMINYKELFNHIRFITKKHLAHKNDRNEKHKTYISLITLNKTALAGNEAHLSVMLKMSFSNNTHLDTGHTLYNMEGDTGTSIRNTVSKFLQCWWKGCIHSLFDVSPQKKV</sequence>
<comment type="caution">
    <text evidence="1">The sequence shown here is derived from an EMBL/GenBank/DDBJ whole genome shotgun (WGS) entry which is preliminary data.</text>
</comment>
<gene>
    <name evidence="1" type="ORF">AVEN_25679_1</name>
</gene>
<organism evidence="1 2">
    <name type="scientific">Araneus ventricosus</name>
    <name type="common">Orbweaver spider</name>
    <name type="synonym">Epeira ventricosa</name>
    <dbReference type="NCBI Taxonomy" id="182803"/>
    <lineage>
        <taxon>Eukaryota</taxon>
        <taxon>Metazoa</taxon>
        <taxon>Ecdysozoa</taxon>
        <taxon>Arthropoda</taxon>
        <taxon>Chelicerata</taxon>
        <taxon>Arachnida</taxon>
        <taxon>Araneae</taxon>
        <taxon>Araneomorphae</taxon>
        <taxon>Entelegynae</taxon>
        <taxon>Araneoidea</taxon>
        <taxon>Araneidae</taxon>
        <taxon>Araneus</taxon>
    </lineage>
</organism>
<reference evidence="1 2" key="1">
    <citation type="journal article" date="2019" name="Sci. Rep.">
        <title>Orb-weaving spider Araneus ventricosus genome elucidates the spidroin gene catalogue.</title>
        <authorList>
            <person name="Kono N."/>
            <person name="Nakamura H."/>
            <person name="Ohtoshi R."/>
            <person name="Moran D.A.P."/>
            <person name="Shinohara A."/>
            <person name="Yoshida Y."/>
            <person name="Fujiwara M."/>
            <person name="Mori M."/>
            <person name="Tomita M."/>
            <person name="Arakawa K."/>
        </authorList>
    </citation>
    <scope>NUCLEOTIDE SEQUENCE [LARGE SCALE GENOMIC DNA]</scope>
</reference>
<protein>
    <submittedName>
        <fullName evidence="1">Uncharacterized protein</fullName>
    </submittedName>
</protein>
<proteinExistence type="predicted"/>
<dbReference type="EMBL" id="BGPR01057205">
    <property type="protein sequence ID" value="GBO33578.1"/>
    <property type="molecule type" value="Genomic_DNA"/>
</dbReference>
<keyword evidence="2" id="KW-1185">Reference proteome</keyword>
<dbReference type="Proteomes" id="UP000499080">
    <property type="component" value="Unassembled WGS sequence"/>
</dbReference>
<accession>A0A4Y2WAN6</accession>
<name>A0A4Y2WAN6_ARAVE</name>
<evidence type="ECO:0000313" key="1">
    <source>
        <dbReference type="EMBL" id="GBO33578.1"/>
    </source>
</evidence>
<dbReference type="AlphaFoldDB" id="A0A4Y2WAN6"/>